<proteinExistence type="predicted"/>
<protein>
    <submittedName>
        <fullName evidence="1">Uncharacterized protein</fullName>
    </submittedName>
</protein>
<comment type="caution">
    <text evidence="1">The sequence shown here is derived from an EMBL/GenBank/DDBJ whole genome shotgun (WGS) entry which is preliminary data.</text>
</comment>
<dbReference type="GeneID" id="97303828"/>
<reference evidence="1 2" key="1">
    <citation type="submission" date="2019-03" db="EMBL/GenBank/DDBJ databases">
        <title>Complete Genome Sequence of Paraburkholderia dipogonis ICMP 19430T, a Nitrogen-fixing Symbiont of the South African Invasive Legume Dipogon lignosus in New Zealand.</title>
        <authorList>
            <person name="De Meyer S.E."/>
        </authorList>
    </citation>
    <scope>NUCLEOTIDE SEQUENCE [LARGE SCALE GENOMIC DNA]</scope>
    <source>
        <strain evidence="1 2">ICMP 19430</strain>
    </source>
</reference>
<gene>
    <name evidence="1" type="ORF">E2553_39590</name>
</gene>
<sequence length="125" mass="13411">MPHSCLLLLGIVEQIATDEQSSFGHVLNQTLNDVKLEHPNEAIGGIRFRSDRSASAPMEHTTSRCCDVAEIVGMPSDEVPDAGTPLHLATAGTELREAFGEEFGPLITASRICIADNSHRGLVFA</sequence>
<evidence type="ECO:0000313" key="1">
    <source>
        <dbReference type="EMBL" id="TFE37536.1"/>
    </source>
</evidence>
<name>A0A4Y8MJ96_9BURK</name>
<accession>A0A4Y8MJ96</accession>
<evidence type="ECO:0000313" key="2">
    <source>
        <dbReference type="Proteomes" id="UP000297385"/>
    </source>
</evidence>
<dbReference type="Proteomes" id="UP000297385">
    <property type="component" value="Unassembled WGS sequence"/>
</dbReference>
<organism evidence="1 2">
    <name type="scientific">Paraburkholderia dipogonis</name>
    <dbReference type="NCBI Taxonomy" id="1211383"/>
    <lineage>
        <taxon>Bacteria</taxon>
        <taxon>Pseudomonadati</taxon>
        <taxon>Pseudomonadota</taxon>
        <taxon>Betaproteobacteria</taxon>
        <taxon>Burkholderiales</taxon>
        <taxon>Burkholderiaceae</taxon>
        <taxon>Paraburkholderia</taxon>
    </lineage>
</organism>
<dbReference type="RefSeq" id="WP_134466062.1">
    <property type="nucleotide sequence ID" value="NZ_JBHMFL010000057.1"/>
</dbReference>
<dbReference type="EMBL" id="SNVI01000005">
    <property type="protein sequence ID" value="TFE37536.1"/>
    <property type="molecule type" value="Genomic_DNA"/>
</dbReference>
<dbReference type="AlphaFoldDB" id="A0A4Y8MJ96"/>